<keyword evidence="2" id="KW-1185">Reference proteome</keyword>
<dbReference type="AlphaFoldDB" id="A0A1W6MI20"/>
<name>A0A1W6MI20_9FLAO</name>
<dbReference type="Gene3D" id="2.60.40.10">
    <property type="entry name" value="Immunoglobulins"/>
    <property type="match status" value="1"/>
</dbReference>
<proteinExistence type="predicted"/>
<dbReference type="Gene3D" id="2.130.10.10">
    <property type="entry name" value="YVTN repeat-like/Quinoprotein amine dehydrogenase"/>
    <property type="match status" value="1"/>
</dbReference>
<organism evidence="1 2">
    <name type="scientific">Nonlabens spongiae</name>
    <dbReference type="NCBI Taxonomy" id="331648"/>
    <lineage>
        <taxon>Bacteria</taxon>
        <taxon>Pseudomonadati</taxon>
        <taxon>Bacteroidota</taxon>
        <taxon>Flavobacteriia</taxon>
        <taxon>Flavobacteriales</taxon>
        <taxon>Flavobacteriaceae</taxon>
        <taxon>Nonlabens</taxon>
    </lineage>
</organism>
<dbReference type="EMBL" id="CP019344">
    <property type="protein sequence ID" value="ARN77264.1"/>
    <property type="molecule type" value="Genomic_DNA"/>
</dbReference>
<protein>
    <recommendedName>
        <fullName evidence="3">Fibronectin type-III domain-containing protein</fullName>
    </recommendedName>
</protein>
<dbReference type="InterPro" id="IPR013783">
    <property type="entry name" value="Ig-like_fold"/>
</dbReference>
<reference evidence="1 2" key="1">
    <citation type="submission" date="2016-11" db="EMBL/GenBank/DDBJ databases">
        <title>Trade-off between light-utilization and light-protection in marine flavobacteria.</title>
        <authorList>
            <person name="Kumagai Y."/>
        </authorList>
    </citation>
    <scope>NUCLEOTIDE SEQUENCE [LARGE SCALE GENOMIC DNA]</scope>
    <source>
        <strain evidence="1 2">JCM 13191</strain>
    </source>
</reference>
<evidence type="ECO:0008006" key="3">
    <source>
        <dbReference type="Google" id="ProtNLM"/>
    </source>
</evidence>
<dbReference type="InterPro" id="IPR015943">
    <property type="entry name" value="WD40/YVTN_repeat-like_dom_sf"/>
</dbReference>
<sequence length="496" mass="56898">MNTFTSLEDLSVEIVNPAETSEQNFSDNSILFRGQIIGDSDTDYSDLTARWSSQYDNVIHQSKLNSQGESSFTHDALSLNLHNIKLEIINEVDSVITDSINVFNAIRLNPIEKNNSSLNLSWETFDDEQFISYDIYRSFSDSNMMLGDPIHTILDIRQTTFNDTTAIIGEKYYYQIRMNRNSNENPFFDSNIRDVVAGKTIKTNYPILKLIKDEQRNFAYGIVNTESIWSDNRTGYGFIFIDLEEFEIEKRILTSVRFSDLDIDPSGNYLYLASRSTTIHRIDLNTKQLETTLTLNRSAHKLEVGSGGRLYYHRTPPTSGGTQFGMYDLETNSNLPYVTTMNYDFFRHGDFEIDENDIIYHGGSNSSNSRLSKIGTSNDAFSLLNQWDSRNYQSARIVINNNKIYWNHFILDTNLNIMGTFQNENGDVNIKDVSPNGDYALGWRSVWETSNQTKVKEIPADFDLGIFSTDSQVILSKTDSPLSEEYESLIIQYDFR</sequence>
<evidence type="ECO:0000313" key="2">
    <source>
        <dbReference type="Proteomes" id="UP000193431"/>
    </source>
</evidence>
<accession>A0A1W6MI20</accession>
<gene>
    <name evidence="1" type="ORF">BST97_04305</name>
</gene>
<evidence type="ECO:0000313" key="1">
    <source>
        <dbReference type="EMBL" id="ARN77264.1"/>
    </source>
</evidence>
<dbReference type="SUPFAM" id="SSF63825">
    <property type="entry name" value="YWTD domain"/>
    <property type="match status" value="1"/>
</dbReference>
<dbReference type="Proteomes" id="UP000193431">
    <property type="component" value="Chromosome"/>
</dbReference>